<sequence length="156" mass="18765">MNNGTESYDILEPIDENEESVTGLNIIDEEHEEYVEDEEAELNTQLINVFIKYYNMTYPERKITNLFHGINVYNPIETNHPLELFYELIDKYNYMDKYNSERAKVFLPEKYKNSSDECYALKIDDKIEYMSEFVFPLLLCIIDKYLDRNWIIINLK</sequence>
<organism evidence="1">
    <name type="scientific">viral metagenome</name>
    <dbReference type="NCBI Taxonomy" id="1070528"/>
    <lineage>
        <taxon>unclassified sequences</taxon>
        <taxon>metagenomes</taxon>
        <taxon>organismal metagenomes</taxon>
    </lineage>
</organism>
<accession>A0A6C0EDF6</accession>
<name>A0A6C0EDF6_9ZZZZ</name>
<dbReference type="AlphaFoldDB" id="A0A6C0EDF6"/>
<dbReference type="EMBL" id="MN739784">
    <property type="protein sequence ID" value="QHT26299.1"/>
    <property type="molecule type" value="Genomic_DNA"/>
</dbReference>
<evidence type="ECO:0000313" key="1">
    <source>
        <dbReference type="EMBL" id="QHT26299.1"/>
    </source>
</evidence>
<proteinExistence type="predicted"/>
<reference evidence="1" key="1">
    <citation type="journal article" date="2020" name="Nature">
        <title>Giant virus diversity and host interactions through global metagenomics.</title>
        <authorList>
            <person name="Schulz F."/>
            <person name="Roux S."/>
            <person name="Paez-Espino D."/>
            <person name="Jungbluth S."/>
            <person name="Walsh D.A."/>
            <person name="Denef V.J."/>
            <person name="McMahon K.D."/>
            <person name="Konstantinidis K.T."/>
            <person name="Eloe-Fadrosh E.A."/>
            <person name="Kyrpides N.C."/>
            <person name="Woyke T."/>
        </authorList>
    </citation>
    <scope>NUCLEOTIDE SEQUENCE</scope>
    <source>
        <strain evidence="1">GVMAG-M-3300023179-27</strain>
    </source>
</reference>
<protein>
    <submittedName>
        <fullName evidence="1">Uncharacterized protein</fullName>
    </submittedName>
</protein>